<dbReference type="EMBL" id="FNTT01000002">
    <property type="protein sequence ID" value="SEE59550.1"/>
    <property type="molecule type" value="Genomic_DNA"/>
</dbReference>
<proteinExistence type="predicted"/>
<evidence type="ECO:0000313" key="1">
    <source>
        <dbReference type="EMBL" id="SEE59550.1"/>
    </source>
</evidence>
<reference evidence="1 2" key="1">
    <citation type="submission" date="2016-10" db="EMBL/GenBank/DDBJ databases">
        <authorList>
            <person name="Varghese N."/>
            <person name="Submissions S."/>
        </authorList>
    </citation>
    <scope>NUCLEOTIDE SEQUENCE [LARGE SCALE GENOMIC DNA]</scope>
    <source>
        <strain evidence="1 2">BS3780</strain>
    </source>
</reference>
<protein>
    <submittedName>
        <fullName evidence="1">Uncharacterized protein</fullName>
    </submittedName>
</protein>
<accession>A0ABY0ZFF3</accession>
<organism evidence="1 2">
    <name type="scientific">Pseudomonas kilonensis</name>
    <dbReference type="NCBI Taxonomy" id="132476"/>
    <lineage>
        <taxon>Bacteria</taxon>
        <taxon>Pseudomonadati</taxon>
        <taxon>Pseudomonadota</taxon>
        <taxon>Gammaproteobacteria</taxon>
        <taxon>Pseudomonadales</taxon>
        <taxon>Pseudomonadaceae</taxon>
        <taxon>Pseudomonas</taxon>
    </lineage>
</organism>
<name>A0ABY0ZFF3_9PSED</name>
<keyword evidence="2" id="KW-1185">Reference proteome</keyword>
<dbReference type="Proteomes" id="UP000183915">
    <property type="component" value="Unassembled WGS sequence"/>
</dbReference>
<sequence>MCRRHREQAQLPQFSGVIMRFELHPESLWELSLLAIAEGQLARMLNVPPPSRASSAPTVFRGDNEIRATPRIPVGASLLAIAEGQLARMLNVPPPSRASSAPTVFRGDHEIRATPRIPVGASPLAIAVGQLARMLNVPPPSRASSAPTVFRGDHEIRATPRIPCGSGLARDSGGSACKDVECAAAIASKLSSHSFPG</sequence>
<evidence type="ECO:0000313" key="2">
    <source>
        <dbReference type="Proteomes" id="UP000183915"/>
    </source>
</evidence>
<comment type="caution">
    <text evidence="1">The sequence shown here is derived from an EMBL/GenBank/DDBJ whole genome shotgun (WGS) entry which is preliminary data.</text>
</comment>
<gene>
    <name evidence="1" type="ORF">SAMN04490188_4612</name>
</gene>